<organism evidence="1 2">
    <name type="scientific">Candidatus Methanoperedens nitratireducens</name>
    <dbReference type="NCBI Taxonomy" id="1392998"/>
    <lineage>
        <taxon>Archaea</taxon>
        <taxon>Methanobacteriati</taxon>
        <taxon>Methanobacteriota</taxon>
        <taxon>Stenosarchaea group</taxon>
        <taxon>Methanomicrobia</taxon>
        <taxon>Methanosarcinales</taxon>
        <taxon>ANME-2 cluster</taxon>
        <taxon>Candidatus Methanoperedentaceae</taxon>
        <taxon>Candidatus Methanoperedens</taxon>
    </lineage>
</organism>
<dbReference type="GO" id="GO:0046677">
    <property type="term" value="P:response to antibiotic"/>
    <property type="evidence" value="ECO:0007669"/>
    <property type="project" value="InterPro"/>
</dbReference>
<comment type="caution">
    <text evidence="1">The sequence shown here is derived from an EMBL/GenBank/DDBJ whole genome shotgun (WGS) entry which is preliminary data.</text>
</comment>
<dbReference type="InterPro" id="IPR052036">
    <property type="entry name" value="Hydrolase/PRTase-associated"/>
</dbReference>
<gene>
    <name evidence="1" type="ORF">ANME2D_01939</name>
</gene>
<sequence length="442" mass="48647">MKKSLFLQRSSDPVYTTLNDWILHEAIPFSVDSSETFNASINKVIASLGDSVELLGFGEALHGGEDILILRNRLFQRLVEVHGYSAIAIESSFPRARVVNEYVAGRGPASYEAVQDTGFSHGFGRLDANRELVEWMRRYNADPSHRVKLQFYGFDSPTEMIGTDSPSQILHFVLDYLSSIDSASGQEHHQRIDPLLGQDSDWENSAAIMDPTKSIGLSPEATALRIETEDLITELRVRRPELVAKSDESRYLEAAQYASVARQLLNYHAELARKSGERVVRLLGIRDALMADNLAYMVSHERGRGKVLAFAHNAHLQRGKTKMQLGTDVYTWWPAGSHLNEMFGPCYAVIGSAVGESSANGIGQPEAGTLEARLTAVPGPARFIPTFSGQGLPTSAIAALPTRSGSMKNPTYFALTPQSFTDFDWLAILDSTAYNRGGPPLQ</sequence>
<evidence type="ECO:0000313" key="1">
    <source>
        <dbReference type="EMBL" id="KCZ71883.1"/>
    </source>
</evidence>
<dbReference type="AlphaFoldDB" id="A0A062V5M9"/>
<dbReference type="Gene3D" id="3.30.1870.10">
    <property type="entry name" value="EreA-like, domain 2"/>
    <property type="match status" value="1"/>
</dbReference>
<dbReference type="Gene3D" id="3.40.1660.10">
    <property type="entry name" value="EreA-like (biosynthetic domain)"/>
    <property type="match status" value="1"/>
</dbReference>
<dbReference type="Pfam" id="PF05139">
    <property type="entry name" value="Erythro_esteras"/>
    <property type="match status" value="1"/>
</dbReference>
<dbReference type="RefSeq" id="WP_048090905.1">
    <property type="nucleotide sequence ID" value="NZ_JMIY01000004.1"/>
</dbReference>
<dbReference type="InterPro" id="IPR007815">
    <property type="entry name" value="Emycin_Estase"/>
</dbReference>
<dbReference type="CDD" id="cd14728">
    <property type="entry name" value="Ere-like"/>
    <property type="match status" value="1"/>
</dbReference>
<protein>
    <submittedName>
        <fullName evidence="1">Erythromycin esterase-like enzyme</fullName>
    </submittedName>
</protein>
<accession>A0A062V5M9</accession>
<dbReference type="PATRIC" id="fig|1392998.3.peg.1938"/>
<proteinExistence type="predicted"/>
<dbReference type="SUPFAM" id="SSF159501">
    <property type="entry name" value="EreA/ChaN-like"/>
    <property type="match status" value="1"/>
</dbReference>
<dbReference type="EMBL" id="JMIY01000004">
    <property type="protein sequence ID" value="KCZ71883.1"/>
    <property type="molecule type" value="Genomic_DNA"/>
</dbReference>
<dbReference type="Proteomes" id="UP000027153">
    <property type="component" value="Unassembled WGS sequence"/>
</dbReference>
<reference evidence="1 2" key="1">
    <citation type="journal article" date="2013" name="Nature">
        <title>Anaerobic oxidation of methane coupled to nitrate reduction in a novel archaeal lineage.</title>
        <authorList>
            <person name="Haroon M.F."/>
            <person name="Hu S."/>
            <person name="Shi Y."/>
            <person name="Imelfort M."/>
            <person name="Keller J."/>
            <person name="Hugenholtz P."/>
            <person name="Yuan Z."/>
            <person name="Tyson G.W."/>
        </authorList>
    </citation>
    <scope>NUCLEOTIDE SEQUENCE [LARGE SCALE GENOMIC DNA]</scope>
    <source>
        <strain evidence="1 2">ANME-2d</strain>
    </source>
</reference>
<name>A0A062V5M9_9EURY</name>
<evidence type="ECO:0000313" key="2">
    <source>
        <dbReference type="Proteomes" id="UP000027153"/>
    </source>
</evidence>
<dbReference type="PANTHER" id="PTHR31299">
    <property type="entry name" value="ESTERASE, PUTATIVE (AFU_ORTHOLOGUE AFUA_1G05850)-RELATED"/>
    <property type="match status" value="1"/>
</dbReference>
<dbReference type="PANTHER" id="PTHR31299:SF0">
    <property type="entry name" value="ESTERASE, PUTATIVE (AFU_ORTHOLOGUE AFUA_1G05850)-RELATED"/>
    <property type="match status" value="1"/>
</dbReference>
<keyword evidence="2" id="KW-1185">Reference proteome</keyword>